<keyword evidence="3" id="KW-1185">Reference proteome</keyword>
<protein>
    <submittedName>
        <fullName evidence="2">Uncharacterized protein</fullName>
    </submittedName>
</protein>
<evidence type="ECO:0000256" key="1">
    <source>
        <dbReference type="SAM" id="MobiDB-lite"/>
    </source>
</evidence>
<dbReference type="STRING" id="1810919.A0A3D8REX0"/>
<comment type="caution">
    <text evidence="2">The sequence shown here is derived from an EMBL/GenBank/DDBJ whole genome shotgun (WGS) entry which is preliminary data.</text>
</comment>
<feature type="region of interest" description="Disordered" evidence="1">
    <location>
        <begin position="215"/>
        <end position="335"/>
    </location>
</feature>
<sequence length="335" mass="37020">MSDDEEEYYEYDDDEIFWVEEADPTAADDLAAAATYDPTFLEDPSIETADLYSDWEELTDDYYDDDPTAVRRLRAMGILPIDEPFHIDAPPSKRRKVADTLAADLTSFQGVAWRQPDDETDMVEIYAPGDGEKVALLKNWRDIFRDAKPAIKHLRGRIPSPKTLDIVSREQSESELDVPSLVEDNYEDEMVSSDAAEALPAKPLAAPVHPQVVIMNPPSELPVNSKKDKHGGPKGTLEPLKEDKGFAINGATAKMPAEKKTEEPTATAPRRGRKRKATVSMDDQPDQPGNSADTEARPRAKRVATSKASQAKASEATKSTSKSSGPVRRSARHKN</sequence>
<gene>
    <name evidence="2" type="ORF">DSM5745_07640</name>
</gene>
<dbReference type="OrthoDB" id="5372734at2759"/>
<dbReference type="GeneID" id="38118010"/>
<dbReference type="EMBL" id="PVWQ01000009">
    <property type="protein sequence ID" value="RDW72468.1"/>
    <property type="molecule type" value="Genomic_DNA"/>
</dbReference>
<reference evidence="2 3" key="1">
    <citation type="journal article" date="2018" name="IMA Fungus">
        <title>IMA Genome-F 9: Draft genome sequence of Annulohypoxylon stygium, Aspergillus mulundensis, Berkeleyomyces basicola (syn. Thielaviopsis basicola), Ceratocystis smalleyi, two Cercospora beticola strains, Coleophoma cylindrospora, Fusarium fracticaudum, Phialophora cf. hyalina, and Morchella septimelata.</title>
        <authorList>
            <person name="Wingfield B.D."/>
            <person name="Bills G.F."/>
            <person name="Dong Y."/>
            <person name="Huang W."/>
            <person name="Nel W.J."/>
            <person name="Swalarsk-Parry B.S."/>
            <person name="Vaghefi N."/>
            <person name="Wilken P.M."/>
            <person name="An Z."/>
            <person name="de Beer Z.W."/>
            <person name="De Vos L."/>
            <person name="Chen L."/>
            <person name="Duong T.A."/>
            <person name="Gao Y."/>
            <person name="Hammerbacher A."/>
            <person name="Kikkert J.R."/>
            <person name="Li Y."/>
            <person name="Li H."/>
            <person name="Li K."/>
            <person name="Li Q."/>
            <person name="Liu X."/>
            <person name="Ma X."/>
            <person name="Naidoo K."/>
            <person name="Pethybridge S.J."/>
            <person name="Sun J."/>
            <person name="Steenkamp E.T."/>
            <person name="van der Nest M.A."/>
            <person name="van Wyk S."/>
            <person name="Wingfield M.J."/>
            <person name="Xiong C."/>
            <person name="Yue Q."/>
            <person name="Zhang X."/>
        </authorList>
    </citation>
    <scope>NUCLEOTIDE SEQUENCE [LARGE SCALE GENOMIC DNA]</scope>
    <source>
        <strain evidence="2 3">DSM 5745</strain>
    </source>
</reference>
<dbReference type="RefSeq" id="XP_026601688.1">
    <property type="nucleotide sequence ID" value="XM_026749656.1"/>
</dbReference>
<evidence type="ECO:0000313" key="3">
    <source>
        <dbReference type="Proteomes" id="UP000256690"/>
    </source>
</evidence>
<feature type="compositionally biased region" description="Low complexity" evidence="1">
    <location>
        <begin position="305"/>
        <end position="324"/>
    </location>
</feature>
<proteinExistence type="predicted"/>
<accession>A0A3D8REX0</accession>
<organism evidence="2 3">
    <name type="scientific">Aspergillus mulundensis</name>
    <dbReference type="NCBI Taxonomy" id="1810919"/>
    <lineage>
        <taxon>Eukaryota</taxon>
        <taxon>Fungi</taxon>
        <taxon>Dikarya</taxon>
        <taxon>Ascomycota</taxon>
        <taxon>Pezizomycotina</taxon>
        <taxon>Eurotiomycetes</taxon>
        <taxon>Eurotiomycetidae</taxon>
        <taxon>Eurotiales</taxon>
        <taxon>Aspergillaceae</taxon>
        <taxon>Aspergillus</taxon>
        <taxon>Aspergillus subgen. Nidulantes</taxon>
    </lineage>
</organism>
<dbReference type="Proteomes" id="UP000256690">
    <property type="component" value="Unassembled WGS sequence"/>
</dbReference>
<name>A0A3D8REX0_9EURO</name>
<dbReference type="AlphaFoldDB" id="A0A3D8REX0"/>
<evidence type="ECO:0000313" key="2">
    <source>
        <dbReference type="EMBL" id="RDW72468.1"/>
    </source>
</evidence>